<evidence type="ECO:0000313" key="2">
    <source>
        <dbReference type="Proteomes" id="UP001054945"/>
    </source>
</evidence>
<reference evidence="1 2" key="1">
    <citation type="submission" date="2021-06" db="EMBL/GenBank/DDBJ databases">
        <title>Caerostris extrusa draft genome.</title>
        <authorList>
            <person name="Kono N."/>
            <person name="Arakawa K."/>
        </authorList>
    </citation>
    <scope>NUCLEOTIDE SEQUENCE [LARGE SCALE GENOMIC DNA]</scope>
</reference>
<organism evidence="1 2">
    <name type="scientific">Caerostris extrusa</name>
    <name type="common">Bark spider</name>
    <name type="synonym">Caerostris bankana</name>
    <dbReference type="NCBI Taxonomy" id="172846"/>
    <lineage>
        <taxon>Eukaryota</taxon>
        <taxon>Metazoa</taxon>
        <taxon>Ecdysozoa</taxon>
        <taxon>Arthropoda</taxon>
        <taxon>Chelicerata</taxon>
        <taxon>Arachnida</taxon>
        <taxon>Araneae</taxon>
        <taxon>Araneomorphae</taxon>
        <taxon>Entelegynae</taxon>
        <taxon>Araneoidea</taxon>
        <taxon>Araneidae</taxon>
        <taxon>Caerostris</taxon>
    </lineage>
</organism>
<proteinExistence type="predicted"/>
<sequence length="95" mass="11088">MSTGNDRTDNERLKPVETANGICYCQQMIDLKYALIKTRSEWPARHGKTILQDDIAPYTQKKRSETPFLHLIGKSYPARRTHRTWPLQNTTCFHP</sequence>
<comment type="caution">
    <text evidence="1">The sequence shown here is derived from an EMBL/GenBank/DDBJ whole genome shotgun (WGS) entry which is preliminary data.</text>
</comment>
<accession>A0AAV4Y4E4</accession>
<evidence type="ECO:0008006" key="3">
    <source>
        <dbReference type="Google" id="ProtNLM"/>
    </source>
</evidence>
<evidence type="ECO:0000313" key="1">
    <source>
        <dbReference type="EMBL" id="GIZ01998.1"/>
    </source>
</evidence>
<dbReference type="EMBL" id="BPLR01001382">
    <property type="protein sequence ID" value="GIZ01998.1"/>
    <property type="molecule type" value="Genomic_DNA"/>
</dbReference>
<dbReference type="Proteomes" id="UP001054945">
    <property type="component" value="Unassembled WGS sequence"/>
</dbReference>
<dbReference type="AlphaFoldDB" id="A0AAV4Y4E4"/>
<keyword evidence="2" id="KW-1185">Reference proteome</keyword>
<name>A0AAV4Y4E4_CAEEX</name>
<gene>
    <name evidence="1" type="ORF">CEXT_445071</name>
</gene>
<protein>
    <recommendedName>
        <fullName evidence="3">Transposase</fullName>
    </recommendedName>
</protein>